<evidence type="ECO:0000313" key="12">
    <source>
        <dbReference type="EMBL" id="KAF5346391.1"/>
    </source>
</evidence>
<feature type="region of interest" description="Disordered" evidence="11">
    <location>
        <begin position="55"/>
        <end position="154"/>
    </location>
</feature>
<dbReference type="GO" id="GO:0016977">
    <property type="term" value="F:chitosanase activity"/>
    <property type="evidence" value="ECO:0007669"/>
    <property type="project" value="UniProtKB-EC"/>
</dbReference>
<dbReference type="GO" id="GO:0000272">
    <property type="term" value="P:polysaccharide catabolic process"/>
    <property type="evidence" value="ECO:0007669"/>
    <property type="project" value="UniProtKB-KW"/>
</dbReference>
<organism evidence="12 13">
    <name type="scientific">Tetrapyrgos nigripes</name>
    <dbReference type="NCBI Taxonomy" id="182062"/>
    <lineage>
        <taxon>Eukaryota</taxon>
        <taxon>Fungi</taxon>
        <taxon>Dikarya</taxon>
        <taxon>Basidiomycota</taxon>
        <taxon>Agaricomycotina</taxon>
        <taxon>Agaricomycetes</taxon>
        <taxon>Agaricomycetidae</taxon>
        <taxon>Agaricales</taxon>
        <taxon>Marasmiineae</taxon>
        <taxon>Marasmiaceae</taxon>
        <taxon>Tetrapyrgos</taxon>
    </lineage>
</organism>
<keyword evidence="6 10" id="KW-0378">Hydrolase</keyword>
<keyword evidence="9 10" id="KW-0624">Polysaccharide degradation</keyword>
<dbReference type="GO" id="GO:0005576">
    <property type="term" value="C:extracellular region"/>
    <property type="evidence" value="ECO:0007669"/>
    <property type="project" value="UniProtKB-SubCell"/>
</dbReference>
<proteinExistence type="inferred from homology"/>
<dbReference type="PANTHER" id="PTHR42061">
    <property type="entry name" value="ENDO-CHITOSANASE"/>
    <property type="match status" value="1"/>
</dbReference>
<evidence type="ECO:0000256" key="4">
    <source>
        <dbReference type="ARBA" id="ARBA00022525"/>
    </source>
</evidence>
<dbReference type="PANTHER" id="PTHR42061:SF6">
    <property type="entry name" value="ENDO-CHITOSANASE"/>
    <property type="match status" value="1"/>
</dbReference>
<dbReference type="InterPro" id="IPR009939">
    <property type="entry name" value="Chitosanase_fungal"/>
</dbReference>
<sequence length="393" mass="41351">MLLTSILSLSLGFTFTFIGTSPIPAILAAPTLARLETGLVFLHRSTKTHDVPWARNLDSRDSYDSDDKNALPRIDPNEDDTDPQGAGDVEDKPEGGSKKSHHDQQNDAPEDPDNDNGSGSTGTDINTNTNDDASANLDSGSNDPPVQESSTSQVSFQAASDINVKGIYAAVKAANKHSVFSYSSGQKNKPKVSIYDDFLKKSPKAMSFIADMDVDCDGSSTCGSSEDQKKTSYGALNSHKVPYYVIPDSFVGPEGKDSGFIKPNSLGAIICDGKMFYAIMGDTNGDGDSDDEQLIGEASIFLAQACFPKDGLNANRGHDALDVAYIVFGDAVPPGISEDKDTIDIAALKKMGDSTVRLFQKSLGLGGSGTDTSTGTGTGTGVTKATSANEEGE</sequence>
<dbReference type="EC" id="3.2.1.132" evidence="10"/>
<name>A0A8H5FRG5_9AGAR</name>
<keyword evidence="13" id="KW-1185">Reference proteome</keyword>
<feature type="compositionally biased region" description="Low complexity" evidence="11">
    <location>
        <begin position="116"/>
        <end position="139"/>
    </location>
</feature>
<evidence type="ECO:0000256" key="10">
    <source>
        <dbReference type="RuleBase" id="RU361208"/>
    </source>
</evidence>
<feature type="chain" id="PRO_5034722592" description="Endo-chitosanase" evidence="10">
    <location>
        <begin position="17"/>
        <end position="393"/>
    </location>
</feature>
<evidence type="ECO:0000256" key="3">
    <source>
        <dbReference type="ARBA" id="ARBA00007799"/>
    </source>
</evidence>
<feature type="compositionally biased region" description="Basic and acidic residues" evidence="11">
    <location>
        <begin position="89"/>
        <end position="105"/>
    </location>
</feature>
<comment type="caution">
    <text evidence="12">The sequence shown here is derived from an EMBL/GenBank/DDBJ whole genome shotgun (WGS) entry which is preliminary data.</text>
</comment>
<dbReference type="OrthoDB" id="4756206at2759"/>
<evidence type="ECO:0000313" key="13">
    <source>
        <dbReference type="Proteomes" id="UP000559256"/>
    </source>
</evidence>
<evidence type="ECO:0000256" key="8">
    <source>
        <dbReference type="ARBA" id="ARBA00023295"/>
    </source>
</evidence>
<dbReference type="Proteomes" id="UP000559256">
    <property type="component" value="Unassembled WGS sequence"/>
</dbReference>
<feature type="compositionally biased region" description="Low complexity" evidence="11">
    <location>
        <begin position="370"/>
        <end position="393"/>
    </location>
</feature>
<feature type="region of interest" description="Disordered" evidence="11">
    <location>
        <begin position="366"/>
        <end position="393"/>
    </location>
</feature>
<evidence type="ECO:0000256" key="2">
    <source>
        <dbReference type="ARBA" id="ARBA00004613"/>
    </source>
</evidence>
<keyword evidence="4" id="KW-0964">Secreted</keyword>
<dbReference type="AlphaFoldDB" id="A0A8H5FRG5"/>
<feature type="signal peptide" evidence="10">
    <location>
        <begin position="1"/>
        <end position="16"/>
    </location>
</feature>
<comment type="function">
    <text evidence="10">Chitosanase catalyzing the endo-type cleavage of chitosan, the deacylated form of chitin. Chitosanase may be crucial in the degradation of the deacetylated portion of chitin in the fungal cell wall.</text>
</comment>
<protein>
    <recommendedName>
        <fullName evidence="10">Endo-chitosanase</fullName>
        <ecNumber evidence="10">3.2.1.132</ecNumber>
    </recommendedName>
</protein>
<comment type="similarity">
    <text evidence="3 10">Belongs to the glycosyl hydrolase 75 family.</text>
</comment>
<reference evidence="12 13" key="1">
    <citation type="journal article" date="2020" name="ISME J.">
        <title>Uncovering the hidden diversity of litter-decomposition mechanisms in mushroom-forming fungi.</title>
        <authorList>
            <person name="Floudas D."/>
            <person name="Bentzer J."/>
            <person name="Ahren D."/>
            <person name="Johansson T."/>
            <person name="Persson P."/>
            <person name="Tunlid A."/>
        </authorList>
    </citation>
    <scope>NUCLEOTIDE SEQUENCE [LARGE SCALE GENOMIC DNA]</scope>
    <source>
        <strain evidence="12 13">CBS 291.85</strain>
    </source>
</reference>
<dbReference type="Pfam" id="PF07335">
    <property type="entry name" value="Glyco_hydro_75"/>
    <property type="match status" value="1"/>
</dbReference>
<evidence type="ECO:0000256" key="11">
    <source>
        <dbReference type="SAM" id="MobiDB-lite"/>
    </source>
</evidence>
<evidence type="ECO:0000256" key="1">
    <source>
        <dbReference type="ARBA" id="ARBA00000405"/>
    </source>
</evidence>
<feature type="compositionally biased region" description="Polar residues" evidence="11">
    <location>
        <begin position="140"/>
        <end position="154"/>
    </location>
</feature>
<evidence type="ECO:0000256" key="9">
    <source>
        <dbReference type="ARBA" id="ARBA00023326"/>
    </source>
</evidence>
<dbReference type="EMBL" id="JAACJM010000102">
    <property type="protein sequence ID" value="KAF5346391.1"/>
    <property type="molecule type" value="Genomic_DNA"/>
</dbReference>
<comment type="subcellular location">
    <subcellularLocation>
        <location evidence="2 10">Secreted</location>
    </subcellularLocation>
</comment>
<evidence type="ECO:0000256" key="5">
    <source>
        <dbReference type="ARBA" id="ARBA00022729"/>
    </source>
</evidence>
<keyword evidence="5 10" id="KW-0732">Signal</keyword>
<keyword evidence="8 10" id="KW-0326">Glycosidase</keyword>
<feature type="compositionally biased region" description="Basic and acidic residues" evidence="11">
    <location>
        <begin position="55"/>
        <end position="70"/>
    </location>
</feature>
<evidence type="ECO:0000256" key="6">
    <source>
        <dbReference type="ARBA" id="ARBA00022801"/>
    </source>
</evidence>
<gene>
    <name evidence="12" type="ORF">D9758_012773</name>
</gene>
<accession>A0A8H5FRG5</accession>
<keyword evidence="7" id="KW-0119">Carbohydrate metabolism</keyword>
<comment type="catalytic activity">
    <reaction evidence="1 10">
        <text>Endohydrolysis of beta-(1-&gt;4)-linkages between D-glucosamine residues in a partly acetylated chitosan.</text>
        <dbReference type="EC" id="3.2.1.132"/>
    </reaction>
</comment>
<evidence type="ECO:0000256" key="7">
    <source>
        <dbReference type="ARBA" id="ARBA00023277"/>
    </source>
</evidence>